<dbReference type="Proteomes" id="UP000570003">
    <property type="component" value="Unassembled WGS sequence"/>
</dbReference>
<proteinExistence type="predicted"/>
<sequence length="221" mass="22170">MESDVPKSATVGKPTPEFVVRAAVRVSAADAEALRKARIRTIEGTVKAKVRVTAPEGDTDLGVPFDVATTTVPESGPFVVRATGVAPRRTFSQPGKARITVGDLTAAVTASGGMTVKLDVPCRLNPGQDNVVARLDIRTGPTTGPAPSTVPDAADSGTTGAQNPSGGALAGATAEAPAGPSGDLATTGSRGVASLIPLVAGTILVGALAWTAAVRFRPRGR</sequence>
<comment type="caution">
    <text evidence="4">The sequence shown here is derived from an EMBL/GenBank/DDBJ whole genome shotgun (WGS) entry which is preliminary data.</text>
</comment>
<keyword evidence="2" id="KW-1133">Transmembrane helix</keyword>
<evidence type="ECO:0000313" key="5">
    <source>
        <dbReference type="Proteomes" id="UP000570003"/>
    </source>
</evidence>
<evidence type="ECO:0000256" key="2">
    <source>
        <dbReference type="SAM" id="Phobius"/>
    </source>
</evidence>
<evidence type="ECO:0000313" key="4">
    <source>
        <dbReference type="EMBL" id="NKY12620.1"/>
    </source>
</evidence>
<dbReference type="EMBL" id="JAAXOU010000001">
    <property type="protein sequence ID" value="NKY12620.1"/>
    <property type="molecule type" value="Genomic_DNA"/>
</dbReference>
<feature type="compositionally biased region" description="Low complexity" evidence="1">
    <location>
        <begin position="165"/>
        <end position="182"/>
    </location>
</feature>
<accession>A0AA44DA35</accession>
<feature type="domain" description="DUF6801" evidence="3">
    <location>
        <begin position="2"/>
        <end position="131"/>
    </location>
</feature>
<protein>
    <recommendedName>
        <fullName evidence="3">DUF6801 domain-containing protein</fullName>
    </recommendedName>
</protein>
<evidence type="ECO:0000256" key="1">
    <source>
        <dbReference type="SAM" id="MobiDB-lite"/>
    </source>
</evidence>
<name>A0AA44DA35_STRE0</name>
<keyword evidence="2" id="KW-0472">Membrane</keyword>
<keyword evidence="2" id="KW-0812">Transmembrane</keyword>
<keyword evidence="5" id="KW-1185">Reference proteome</keyword>
<dbReference type="Pfam" id="PF20611">
    <property type="entry name" value="DUF6801"/>
    <property type="match status" value="1"/>
</dbReference>
<organism evidence="4 5">
    <name type="scientific">Streptomyces somaliensis (strain ATCC 33201 / DSM 40738 / JCM 12659 / KCTC 9044 / NCTC 11332 / NRRL B-12077 / IP 733)</name>
    <dbReference type="NCBI Taxonomy" id="1134445"/>
    <lineage>
        <taxon>Bacteria</taxon>
        <taxon>Bacillati</taxon>
        <taxon>Actinomycetota</taxon>
        <taxon>Actinomycetes</taxon>
        <taxon>Kitasatosporales</taxon>
        <taxon>Streptomycetaceae</taxon>
        <taxon>Streptomyces</taxon>
    </lineage>
</organism>
<reference evidence="4 5" key="1">
    <citation type="submission" date="2020-04" db="EMBL/GenBank/DDBJ databases">
        <title>MicrobeNet Type strains.</title>
        <authorList>
            <person name="Nicholson A.C."/>
        </authorList>
    </citation>
    <scope>NUCLEOTIDE SEQUENCE [LARGE SCALE GENOMIC DNA]</scope>
    <source>
        <strain evidence="4 5">DSM 40738</strain>
    </source>
</reference>
<dbReference type="InterPro" id="IPR046542">
    <property type="entry name" value="DUF6801"/>
</dbReference>
<dbReference type="AlphaFoldDB" id="A0AA44DA35"/>
<evidence type="ECO:0000259" key="3">
    <source>
        <dbReference type="Pfam" id="PF20611"/>
    </source>
</evidence>
<gene>
    <name evidence="4" type="ORF">HGA06_00065</name>
</gene>
<feature type="region of interest" description="Disordered" evidence="1">
    <location>
        <begin position="138"/>
        <end position="186"/>
    </location>
</feature>
<feature type="transmembrane region" description="Helical" evidence="2">
    <location>
        <begin position="195"/>
        <end position="216"/>
    </location>
</feature>